<evidence type="ECO:0000313" key="3">
    <source>
        <dbReference type="Proteomes" id="UP000017048"/>
    </source>
</evidence>
<evidence type="ECO:0000256" key="1">
    <source>
        <dbReference type="SAM" id="SignalP"/>
    </source>
</evidence>
<reference evidence="2 3" key="1">
    <citation type="journal article" date="2014" name="BMC Genomics">
        <title>Genome based analysis of type-I polyketide synthase and nonribosomal peptide synthetase gene clusters in seven strains of five representative Nocardia species.</title>
        <authorList>
            <person name="Komaki H."/>
            <person name="Ichikawa N."/>
            <person name="Hosoyama A."/>
            <person name="Takahashi-Nakaguchi A."/>
            <person name="Matsuzawa T."/>
            <person name="Suzuki K."/>
            <person name="Fujita N."/>
            <person name="Gonoi T."/>
        </authorList>
    </citation>
    <scope>NUCLEOTIDE SEQUENCE [LARGE SCALE GENOMIC DNA]</scope>
    <source>
        <strain evidence="2 3">NBRC 15531</strain>
    </source>
</reference>
<feature type="signal peptide" evidence="1">
    <location>
        <begin position="1"/>
        <end position="27"/>
    </location>
</feature>
<dbReference type="AlphaFoldDB" id="U5E906"/>
<dbReference type="OrthoDB" id="3635048at2"/>
<keyword evidence="3" id="KW-1185">Reference proteome</keyword>
<name>U5E906_NOCAS</name>
<proteinExistence type="predicted"/>
<comment type="caution">
    <text evidence="2">The sequence shown here is derived from an EMBL/GenBank/DDBJ whole genome shotgun (WGS) entry which is preliminary data.</text>
</comment>
<evidence type="ECO:0000313" key="2">
    <source>
        <dbReference type="EMBL" id="GAD82921.1"/>
    </source>
</evidence>
<gene>
    <name evidence="2" type="ORF">NCAST_13_01960</name>
</gene>
<dbReference type="eggNOG" id="ENOG502ZE97">
    <property type="taxonomic scope" value="Bacteria"/>
</dbReference>
<organism evidence="2 3">
    <name type="scientific">Nocardia asteroides NBRC 15531</name>
    <dbReference type="NCBI Taxonomy" id="1110697"/>
    <lineage>
        <taxon>Bacteria</taxon>
        <taxon>Bacillati</taxon>
        <taxon>Actinomycetota</taxon>
        <taxon>Actinomycetes</taxon>
        <taxon>Mycobacteriales</taxon>
        <taxon>Nocardiaceae</taxon>
        <taxon>Nocardia</taxon>
    </lineage>
</organism>
<dbReference type="Proteomes" id="UP000017048">
    <property type="component" value="Unassembled WGS sequence"/>
</dbReference>
<keyword evidence="1" id="KW-0732">Signal</keyword>
<sequence>MLFPGKRLLARLVLAPVATVALVGAVAACSSDSDSAAGGSLAKGSCVEVTDNAADAMQGKVGDCAASASNYRIVQVGAAPLTCAVEDATFNGTVGDTKTALCLSPNFAQGNCYADAGKRPAEAVACTAPEATFKVVKRIDGVADELQCGADATQFRTVADPKATFCLAKP</sequence>
<dbReference type="PROSITE" id="PS51257">
    <property type="entry name" value="PROKAR_LIPOPROTEIN"/>
    <property type="match status" value="1"/>
</dbReference>
<dbReference type="GeneID" id="91515020"/>
<accession>U5E906</accession>
<evidence type="ECO:0008006" key="4">
    <source>
        <dbReference type="Google" id="ProtNLM"/>
    </source>
</evidence>
<dbReference type="RefSeq" id="WP_019044915.1">
    <property type="nucleotide sequence ID" value="NZ_BAFO02000013.1"/>
</dbReference>
<dbReference type="EMBL" id="BAFO02000013">
    <property type="protein sequence ID" value="GAD82921.1"/>
    <property type="molecule type" value="Genomic_DNA"/>
</dbReference>
<protein>
    <recommendedName>
        <fullName evidence="4">Pyridine nucleotide-disulfide oxidoreductase</fullName>
    </recommendedName>
</protein>
<feature type="chain" id="PRO_5004659153" description="Pyridine nucleotide-disulfide oxidoreductase" evidence="1">
    <location>
        <begin position="28"/>
        <end position="170"/>
    </location>
</feature>